<dbReference type="GO" id="GO:0005886">
    <property type="term" value="C:plasma membrane"/>
    <property type="evidence" value="ECO:0007669"/>
    <property type="project" value="UniProtKB-SubCell"/>
</dbReference>
<keyword evidence="7" id="KW-0407">Ion channel</keyword>
<organism evidence="10 11">
    <name type="scientific">Sagittula marina</name>
    <dbReference type="NCBI Taxonomy" id="943940"/>
    <lineage>
        <taxon>Bacteria</taxon>
        <taxon>Pseudomonadati</taxon>
        <taxon>Pseudomonadota</taxon>
        <taxon>Alphaproteobacteria</taxon>
        <taxon>Rhodobacterales</taxon>
        <taxon>Roseobacteraceae</taxon>
        <taxon>Sagittula</taxon>
    </lineage>
</organism>
<keyword evidence="4 7" id="KW-0812">Transmembrane</keyword>
<evidence type="ECO:0000259" key="8">
    <source>
        <dbReference type="Pfam" id="PF00924"/>
    </source>
</evidence>
<gene>
    <name evidence="10" type="ORF">GGQ68_002604</name>
</gene>
<dbReference type="EMBL" id="JACIEJ010000006">
    <property type="protein sequence ID" value="MBB3986265.1"/>
    <property type="molecule type" value="Genomic_DNA"/>
</dbReference>
<dbReference type="InterPro" id="IPR006685">
    <property type="entry name" value="MscS_channel_2nd"/>
</dbReference>
<comment type="subunit">
    <text evidence="7">Homoheptamer.</text>
</comment>
<dbReference type="Pfam" id="PF00924">
    <property type="entry name" value="MS_channel_2nd"/>
    <property type="match status" value="1"/>
</dbReference>
<feature type="transmembrane region" description="Helical" evidence="7">
    <location>
        <begin position="35"/>
        <end position="56"/>
    </location>
</feature>
<dbReference type="InterPro" id="IPR049278">
    <property type="entry name" value="MS_channel_C"/>
</dbReference>
<evidence type="ECO:0000259" key="9">
    <source>
        <dbReference type="Pfam" id="PF21082"/>
    </source>
</evidence>
<keyword evidence="5 7" id="KW-1133">Transmembrane helix</keyword>
<evidence type="ECO:0000256" key="6">
    <source>
        <dbReference type="ARBA" id="ARBA00023136"/>
    </source>
</evidence>
<keyword evidence="6 7" id="KW-0472">Membrane</keyword>
<evidence type="ECO:0000256" key="1">
    <source>
        <dbReference type="ARBA" id="ARBA00004651"/>
    </source>
</evidence>
<feature type="domain" description="Mechanosensitive ion channel MscS C-terminal" evidence="9">
    <location>
        <begin position="192"/>
        <end position="276"/>
    </location>
</feature>
<evidence type="ECO:0000313" key="10">
    <source>
        <dbReference type="EMBL" id="MBB3986265.1"/>
    </source>
</evidence>
<dbReference type="InterPro" id="IPR045275">
    <property type="entry name" value="MscS_archaea/bacteria_type"/>
</dbReference>
<dbReference type="SUPFAM" id="SSF50182">
    <property type="entry name" value="Sm-like ribonucleoproteins"/>
    <property type="match status" value="1"/>
</dbReference>
<keyword evidence="7" id="KW-0997">Cell inner membrane</keyword>
<feature type="domain" description="Mechanosensitive ion channel MscS" evidence="8">
    <location>
        <begin position="119"/>
        <end position="181"/>
    </location>
</feature>
<evidence type="ECO:0000256" key="5">
    <source>
        <dbReference type="ARBA" id="ARBA00022989"/>
    </source>
</evidence>
<dbReference type="SUPFAM" id="SSF82689">
    <property type="entry name" value="Mechanosensitive channel protein MscS (YggB), C-terminal domain"/>
    <property type="match status" value="1"/>
</dbReference>
<comment type="subcellular location">
    <subcellularLocation>
        <location evidence="7">Cell inner membrane</location>
        <topology evidence="7">Multi-pass membrane protein</topology>
    </subcellularLocation>
    <subcellularLocation>
        <location evidence="1">Cell membrane</location>
        <topology evidence="1">Multi-pass membrane protein</topology>
    </subcellularLocation>
</comment>
<comment type="similarity">
    <text evidence="2 7">Belongs to the MscS (TC 1.A.23) family.</text>
</comment>
<dbReference type="Gene3D" id="3.30.70.100">
    <property type="match status" value="1"/>
</dbReference>
<protein>
    <recommendedName>
        <fullName evidence="7">Small-conductance mechanosensitive channel</fullName>
    </recommendedName>
</protein>
<comment type="caution">
    <text evidence="7">Lacks conserved residue(s) required for the propagation of feature annotation.</text>
</comment>
<keyword evidence="11" id="KW-1185">Reference proteome</keyword>
<comment type="caution">
    <text evidence="10">The sequence shown here is derived from an EMBL/GenBank/DDBJ whole genome shotgun (WGS) entry which is preliminary data.</text>
</comment>
<dbReference type="InterPro" id="IPR023408">
    <property type="entry name" value="MscS_beta-dom_sf"/>
</dbReference>
<comment type="function">
    <text evidence="7">Mechanosensitive channel that participates in the regulation of osmotic pressure changes within the cell, opening in response to stretch forces in the membrane lipid bilayer, without the need for other proteins. Contributes to normal resistance to hypoosmotic shock. Forms an ion channel of 1.0 nanosiemens conductance with a slight preference for anions.</text>
</comment>
<reference evidence="10 11" key="1">
    <citation type="submission" date="2020-08" db="EMBL/GenBank/DDBJ databases">
        <title>Genomic Encyclopedia of Type Strains, Phase IV (KMG-IV): sequencing the most valuable type-strain genomes for metagenomic binning, comparative biology and taxonomic classification.</title>
        <authorList>
            <person name="Goeker M."/>
        </authorList>
    </citation>
    <scope>NUCLEOTIDE SEQUENCE [LARGE SCALE GENOMIC DNA]</scope>
    <source>
        <strain evidence="10 11">DSM 102235</strain>
    </source>
</reference>
<dbReference type="Proteomes" id="UP000541426">
    <property type="component" value="Unassembled WGS sequence"/>
</dbReference>
<dbReference type="Gene3D" id="1.10.287.1260">
    <property type="match status" value="1"/>
</dbReference>
<dbReference type="PANTHER" id="PTHR30221:SF1">
    <property type="entry name" value="SMALL-CONDUCTANCE MECHANOSENSITIVE CHANNEL"/>
    <property type="match status" value="1"/>
</dbReference>
<evidence type="ECO:0000256" key="7">
    <source>
        <dbReference type="RuleBase" id="RU369025"/>
    </source>
</evidence>
<dbReference type="PANTHER" id="PTHR30221">
    <property type="entry name" value="SMALL-CONDUCTANCE MECHANOSENSITIVE CHANNEL"/>
    <property type="match status" value="1"/>
</dbReference>
<dbReference type="AlphaFoldDB" id="A0A7W6DT58"/>
<dbReference type="InterPro" id="IPR011066">
    <property type="entry name" value="MscS_channel_C_sf"/>
</dbReference>
<feature type="transmembrane region" description="Helical" evidence="7">
    <location>
        <begin position="76"/>
        <end position="94"/>
    </location>
</feature>
<dbReference type="Pfam" id="PF21082">
    <property type="entry name" value="MS_channel_3rd"/>
    <property type="match status" value="1"/>
</dbReference>
<keyword evidence="7" id="KW-0813">Transport</keyword>
<keyword evidence="7" id="KW-0406">Ion transport</keyword>
<dbReference type="Gene3D" id="2.30.30.60">
    <property type="match status" value="1"/>
</dbReference>
<accession>A0A7W6DT58</accession>
<sequence>MDQTTEMITQIKPFQIVTEQLQGLIQGAIALLPNLLAALVIILLTGLVAWGAGAMVLRLLNRSKARASLVEAVRKLVRLTVWVFGILIAMTILFPNLTPTKLLAGLGLGSIAIGLAFKDIFENFLAGFLILLRKPMRHGDDIECDGISGRVEKITIRDTYVRKRSGELILVPNSHLFKNPVEILTDEPLRRVSIVVGVAYGEDVDTARSVIERAITPVAEHESDKPAQVFATEFNSSSIDFLVRWWVNSPPIEEHRSRDKAVSAIKRALDQSGIEIPFPYRTLTFKEPLPIQKADDTE</sequence>
<evidence type="ECO:0000256" key="2">
    <source>
        <dbReference type="ARBA" id="ARBA00008017"/>
    </source>
</evidence>
<dbReference type="RefSeq" id="WP_246429359.1">
    <property type="nucleotide sequence ID" value="NZ_BAABBZ010000005.1"/>
</dbReference>
<feature type="transmembrane region" description="Helical" evidence="7">
    <location>
        <begin position="106"/>
        <end position="132"/>
    </location>
</feature>
<dbReference type="InterPro" id="IPR010920">
    <property type="entry name" value="LSM_dom_sf"/>
</dbReference>
<dbReference type="GO" id="GO:0008381">
    <property type="term" value="F:mechanosensitive monoatomic ion channel activity"/>
    <property type="evidence" value="ECO:0007669"/>
    <property type="project" value="InterPro"/>
</dbReference>
<keyword evidence="3" id="KW-1003">Cell membrane</keyword>
<evidence type="ECO:0000256" key="4">
    <source>
        <dbReference type="ARBA" id="ARBA00022692"/>
    </source>
</evidence>
<proteinExistence type="inferred from homology"/>
<dbReference type="InterPro" id="IPR011014">
    <property type="entry name" value="MscS_channel_TM-2"/>
</dbReference>
<evidence type="ECO:0000313" key="11">
    <source>
        <dbReference type="Proteomes" id="UP000541426"/>
    </source>
</evidence>
<evidence type="ECO:0000256" key="3">
    <source>
        <dbReference type="ARBA" id="ARBA00022475"/>
    </source>
</evidence>
<dbReference type="SUPFAM" id="SSF82861">
    <property type="entry name" value="Mechanosensitive channel protein MscS (YggB), transmembrane region"/>
    <property type="match status" value="1"/>
</dbReference>
<name>A0A7W6DT58_9RHOB</name>